<dbReference type="Gene3D" id="3.40.50.300">
    <property type="entry name" value="P-loop containing nucleotide triphosphate hydrolases"/>
    <property type="match status" value="1"/>
</dbReference>
<dbReference type="InterPro" id="IPR036388">
    <property type="entry name" value="WH-like_DNA-bd_sf"/>
</dbReference>
<dbReference type="InterPro" id="IPR016032">
    <property type="entry name" value="Sig_transdc_resp-reg_C-effctor"/>
</dbReference>
<keyword evidence="6" id="KW-1185">Reference proteome</keyword>
<feature type="domain" description="HTH luxR-type" evidence="4">
    <location>
        <begin position="824"/>
        <end position="889"/>
    </location>
</feature>
<evidence type="ECO:0000313" key="5">
    <source>
        <dbReference type="EMBL" id="MER6272429.1"/>
    </source>
</evidence>
<dbReference type="Gene3D" id="1.25.40.10">
    <property type="entry name" value="Tetratricopeptide repeat domain"/>
    <property type="match status" value="1"/>
</dbReference>
<dbReference type="SUPFAM" id="SSF52540">
    <property type="entry name" value="P-loop containing nucleoside triphosphate hydrolases"/>
    <property type="match status" value="1"/>
</dbReference>
<sequence length="896" mass="95814">MPGRQGAAPDRSAVVGAADVPGRKRLGLIERRDLVAALEHAADKRVTLISAPAGSGKTSLLRAWAERPVAHRRIAFLSVRPGQRDPQLFWLALLAAVRAAAGAGDAVEPPAAMPGFNAGAMMEKILSEITGSDGGFFLVIDDLHELGSAEAVEQLAALLAGLPPDVHVLLATRQDPPLRLHKLRLAGELAEVRAAQLRFTEAETRELLATSGVALPDRVAGMLHRRTEGWAAGLRLAVLSLTGHPDPEQFVAEFSGSHRTVAEYLIAEMLERQPPHVQRLLLLTSLLDRVNGELADLLTGAAGSERILLDLEDANAFVVSLDPGRSWFRYHHMFADLLRLELRRTCPQAVPELHRLAARWFAEHAQAVDAVRHLQAAGDWTEAARLLADHTVSLTLDGHAATVVALLRSFPDHVGEDSPDLALVHANAALHQYRLDEALAHLGIARSYAATAPADRRARLRMAIAALDLLLARLRGHFDAVSEQADALPSQATGRSTTEVALAGDLRALVLLNLGVSESWSLRLADSERHLSEGAALARGIGRPYLEVACLAHLGFASATHSLARARHQCEKALALAARYGWDTEAVIAPAQAAFAGTLVCTGEFGHAEQWLERARLVTRSEGEPGVRILVRLVSAMLAAARGRHREALAELAAAEEVQARMVGRHGLPARVSTWTAATQARLGMADLAWSTLAGLDGQDTALGEIRTAAAVIRLAERDPAGARRELRPVLDGDAPAHSLLTPVEARLLDALACRALGDDRAAGEAVEHALHLAEPDRLILPFAVTGAWALLETLPQTTSHAALVADILDAVHGNAPAPAGRPAAGPAEELSPSELRVLRYLPTNLTRPEIAAELSVSPNTVNTHIRRIYAKLGAGDRSSAVQRGRELRLLANGRT</sequence>
<accession>A0ABV1TRR8</accession>
<dbReference type="PANTHER" id="PTHR44688">
    <property type="entry name" value="DNA-BINDING TRANSCRIPTIONAL ACTIVATOR DEVR_DOSR"/>
    <property type="match status" value="1"/>
</dbReference>
<dbReference type="PROSITE" id="PS50043">
    <property type="entry name" value="HTH_LUXR_2"/>
    <property type="match status" value="1"/>
</dbReference>
<dbReference type="InterPro" id="IPR000792">
    <property type="entry name" value="Tscrpt_reg_LuxR_C"/>
</dbReference>
<dbReference type="EMBL" id="JBEOZM010000022">
    <property type="protein sequence ID" value="MER6272429.1"/>
    <property type="molecule type" value="Genomic_DNA"/>
</dbReference>
<dbReference type="Pfam" id="PF00196">
    <property type="entry name" value="GerE"/>
    <property type="match status" value="1"/>
</dbReference>
<organism evidence="5 6">
    <name type="scientific">Streptomyces sp. 900105755</name>
    <dbReference type="NCBI Taxonomy" id="3154389"/>
    <lineage>
        <taxon>Bacteria</taxon>
        <taxon>Bacillati</taxon>
        <taxon>Actinomycetota</taxon>
        <taxon>Actinomycetes</taxon>
        <taxon>Kitasatosporales</taxon>
        <taxon>Streptomycetaceae</taxon>
        <taxon>Streptomyces</taxon>
    </lineage>
</organism>
<dbReference type="CDD" id="cd06170">
    <property type="entry name" value="LuxR_C_like"/>
    <property type="match status" value="1"/>
</dbReference>
<evidence type="ECO:0000256" key="2">
    <source>
        <dbReference type="ARBA" id="ARBA00023125"/>
    </source>
</evidence>
<reference evidence="5 6" key="1">
    <citation type="submission" date="2024-06" db="EMBL/GenBank/DDBJ databases">
        <title>The Natural Products Discovery Center: Release of the First 8490 Sequenced Strains for Exploring Actinobacteria Biosynthetic Diversity.</title>
        <authorList>
            <person name="Kalkreuter E."/>
            <person name="Kautsar S.A."/>
            <person name="Yang D."/>
            <person name="Bader C.D."/>
            <person name="Teijaro C.N."/>
            <person name="Fluegel L."/>
            <person name="Davis C.M."/>
            <person name="Simpson J.R."/>
            <person name="Lauterbach L."/>
            <person name="Steele A.D."/>
            <person name="Gui C."/>
            <person name="Meng S."/>
            <person name="Li G."/>
            <person name="Viehrig K."/>
            <person name="Ye F."/>
            <person name="Su P."/>
            <person name="Kiefer A.F."/>
            <person name="Nichols A."/>
            <person name="Cepeda A.J."/>
            <person name="Yan W."/>
            <person name="Fan B."/>
            <person name="Jiang Y."/>
            <person name="Adhikari A."/>
            <person name="Zheng C.-J."/>
            <person name="Schuster L."/>
            <person name="Cowan T.M."/>
            <person name="Smanski M.J."/>
            <person name="Chevrette M.G."/>
            <person name="De Carvalho L.P.S."/>
            <person name="Shen B."/>
        </authorList>
    </citation>
    <scope>NUCLEOTIDE SEQUENCE [LARGE SCALE GENOMIC DNA]</scope>
    <source>
        <strain evidence="5 6">NPDC001694</strain>
    </source>
</reference>
<evidence type="ECO:0000256" key="3">
    <source>
        <dbReference type="ARBA" id="ARBA00023163"/>
    </source>
</evidence>
<keyword evidence="2" id="KW-0238">DNA-binding</keyword>
<dbReference type="RefSeq" id="WP_351960748.1">
    <property type="nucleotide sequence ID" value="NZ_JBEOZM010000022.1"/>
</dbReference>
<evidence type="ECO:0000259" key="4">
    <source>
        <dbReference type="PROSITE" id="PS50043"/>
    </source>
</evidence>
<dbReference type="InterPro" id="IPR027417">
    <property type="entry name" value="P-loop_NTPase"/>
</dbReference>
<dbReference type="PRINTS" id="PR00038">
    <property type="entry name" value="HTHLUXR"/>
</dbReference>
<dbReference type="Pfam" id="PF13191">
    <property type="entry name" value="AAA_16"/>
    <property type="match status" value="1"/>
</dbReference>
<dbReference type="InterPro" id="IPR041664">
    <property type="entry name" value="AAA_16"/>
</dbReference>
<dbReference type="Proteomes" id="UP001490365">
    <property type="component" value="Unassembled WGS sequence"/>
</dbReference>
<keyword evidence="1" id="KW-0805">Transcription regulation</keyword>
<dbReference type="SMART" id="SM00421">
    <property type="entry name" value="HTH_LUXR"/>
    <property type="match status" value="1"/>
</dbReference>
<proteinExistence type="predicted"/>
<evidence type="ECO:0000256" key="1">
    <source>
        <dbReference type="ARBA" id="ARBA00023015"/>
    </source>
</evidence>
<dbReference type="Pfam" id="PF25873">
    <property type="entry name" value="WHD_MalT"/>
    <property type="match status" value="1"/>
</dbReference>
<gene>
    <name evidence="5" type="ORF">ABT211_34890</name>
</gene>
<protein>
    <submittedName>
        <fullName evidence="5">LuxR C-terminal-related transcriptional regulator</fullName>
    </submittedName>
</protein>
<dbReference type="PANTHER" id="PTHR44688:SF16">
    <property type="entry name" value="DNA-BINDING TRANSCRIPTIONAL ACTIVATOR DEVR_DOSR"/>
    <property type="match status" value="1"/>
</dbReference>
<dbReference type="SUPFAM" id="SSF46894">
    <property type="entry name" value="C-terminal effector domain of the bipartite response regulators"/>
    <property type="match status" value="1"/>
</dbReference>
<dbReference type="InterPro" id="IPR059106">
    <property type="entry name" value="WHD_MalT"/>
</dbReference>
<dbReference type="Gene3D" id="1.10.10.10">
    <property type="entry name" value="Winged helix-like DNA-binding domain superfamily/Winged helix DNA-binding domain"/>
    <property type="match status" value="1"/>
</dbReference>
<name>A0ABV1TRR8_9ACTN</name>
<evidence type="ECO:0000313" key="6">
    <source>
        <dbReference type="Proteomes" id="UP001490365"/>
    </source>
</evidence>
<dbReference type="InterPro" id="IPR011990">
    <property type="entry name" value="TPR-like_helical_dom_sf"/>
</dbReference>
<comment type="caution">
    <text evidence="5">The sequence shown here is derived from an EMBL/GenBank/DDBJ whole genome shotgun (WGS) entry which is preliminary data.</text>
</comment>
<keyword evidence="3" id="KW-0804">Transcription</keyword>